<evidence type="ECO:0000256" key="7">
    <source>
        <dbReference type="ARBA" id="ARBA00014680"/>
    </source>
</evidence>
<dbReference type="InterPro" id="IPR013102">
    <property type="entry name" value="PYNP_C"/>
</dbReference>
<dbReference type="FunFam" id="3.40.1030.10:FF:000003">
    <property type="entry name" value="Pyrimidine-nucleoside phosphorylase"/>
    <property type="match status" value="1"/>
</dbReference>
<sequence length="443" mass="46703">MAQEEDMQLTDLIAKRRQGDTLTAAELKFFIDQLSAKDVDDAQIGAFLDTYAFTDMTDTTELTDFTMALAYSGGIYDLSDIPGIKLDKQATAALGDKTSLILLPLIASLGIPVAKLSQPGLAGLPSTLDRLAAIPGFKTTLSPNEFVSQVRETGLAIAAPVAELDPADQKLRRLRVRTATFTVPGLLASSMMSQKIATGADALTFDIKTGVGQQLLPPELAEIVAKTLVQLGDSVGRQTVAVVSHMVQPLGQGIGASLEVAEAIKTLRGQGPADLQEMVLTLGTTMARQGGYAGSDEQIQAALIGKLENGQALDKFKEMIGLQGGDERVIDAPELLPQPAFMSDLWAVGEGYVTNFDLSRLQQVVVALGGSGEKADPAVGILLHKKLGEAVAPGEALATIYGQSDDLQPMAELAQQAITVGAEPIEVAPLIEKVVTVRDIEEA</sequence>
<dbReference type="Pfam" id="PF02885">
    <property type="entry name" value="Glycos_trans_3N"/>
    <property type="match status" value="1"/>
</dbReference>
<evidence type="ECO:0000256" key="6">
    <source>
        <dbReference type="ARBA" id="ARBA00011889"/>
    </source>
</evidence>
<dbReference type="GO" id="GO:0006206">
    <property type="term" value="P:pyrimidine nucleobase metabolic process"/>
    <property type="evidence" value="ECO:0007669"/>
    <property type="project" value="InterPro"/>
</dbReference>
<feature type="domain" description="Pyrimidine nucleoside phosphorylase C-terminal" evidence="12">
    <location>
        <begin position="352"/>
        <end position="421"/>
    </location>
</feature>
<dbReference type="InterPro" id="IPR017459">
    <property type="entry name" value="Glycosyl_Trfase_fam3_N_dom"/>
</dbReference>
<name>A0A0R1GGD8_9LACO</name>
<dbReference type="GO" id="GO:0004645">
    <property type="term" value="F:1,4-alpha-oligoglucan phosphorylase activity"/>
    <property type="evidence" value="ECO:0007669"/>
    <property type="project" value="InterPro"/>
</dbReference>
<evidence type="ECO:0000256" key="8">
    <source>
        <dbReference type="ARBA" id="ARBA00022676"/>
    </source>
</evidence>
<evidence type="ECO:0000256" key="9">
    <source>
        <dbReference type="ARBA" id="ARBA00022679"/>
    </source>
</evidence>
<dbReference type="Proteomes" id="UP000051461">
    <property type="component" value="Unassembled WGS sequence"/>
</dbReference>
<dbReference type="EMBL" id="AZDA01000121">
    <property type="protein sequence ID" value="KRK33167.1"/>
    <property type="molecule type" value="Genomic_DNA"/>
</dbReference>
<evidence type="ECO:0000256" key="5">
    <source>
        <dbReference type="ARBA" id="ARBA00011738"/>
    </source>
</evidence>
<dbReference type="PATRIC" id="fig|1423726.3.peg.1473"/>
<dbReference type="GO" id="GO:0009032">
    <property type="term" value="F:thymidine phosphorylase activity"/>
    <property type="evidence" value="ECO:0007669"/>
    <property type="project" value="TreeGrafter"/>
</dbReference>
<proteinExistence type="inferred from homology"/>
<protein>
    <recommendedName>
        <fullName evidence="7">Pyrimidine-nucleoside phosphorylase</fullName>
        <ecNumber evidence="6">2.4.2.2</ecNumber>
    </recommendedName>
</protein>
<dbReference type="GO" id="GO:0006213">
    <property type="term" value="P:pyrimidine nucleoside metabolic process"/>
    <property type="evidence" value="ECO:0007669"/>
    <property type="project" value="InterPro"/>
</dbReference>
<evidence type="ECO:0000256" key="3">
    <source>
        <dbReference type="ARBA" id="ARBA00003877"/>
    </source>
</evidence>
<keyword evidence="14" id="KW-1185">Reference proteome</keyword>
<dbReference type="NCBIfam" id="NF004490">
    <property type="entry name" value="PRK05820.1"/>
    <property type="match status" value="1"/>
</dbReference>
<dbReference type="Gene3D" id="3.90.1170.30">
    <property type="entry name" value="Pyrimidine nucleoside phosphorylase-like, C-terminal domain"/>
    <property type="match status" value="1"/>
</dbReference>
<dbReference type="InterPro" id="IPR035902">
    <property type="entry name" value="Nuc_phospho_transferase"/>
</dbReference>
<comment type="caution">
    <text evidence="13">The sequence shown here is derived from an EMBL/GenBank/DDBJ whole genome shotgun (WGS) entry which is preliminary data.</text>
</comment>
<dbReference type="Pfam" id="PF00591">
    <property type="entry name" value="Glycos_transf_3"/>
    <property type="match status" value="1"/>
</dbReference>
<dbReference type="InterPro" id="IPR000312">
    <property type="entry name" value="Glycosyl_Trfase_fam3"/>
</dbReference>
<evidence type="ECO:0000256" key="1">
    <source>
        <dbReference type="ARBA" id="ARBA00001066"/>
    </source>
</evidence>
<dbReference type="AlphaFoldDB" id="A0A0R1GGD8"/>
<organism evidence="13 14">
    <name type="scientific">Loigolactobacillus bifermentans DSM 20003</name>
    <dbReference type="NCBI Taxonomy" id="1423726"/>
    <lineage>
        <taxon>Bacteria</taxon>
        <taxon>Bacillati</taxon>
        <taxon>Bacillota</taxon>
        <taxon>Bacilli</taxon>
        <taxon>Lactobacillales</taxon>
        <taxon>Lactobacillaceae</taxon>
        <taxon>Loigolactobacillus</taxon>
    </lineage>
</organism>
<keyword evidence="9" id="KW-0808">Transferase</keyword>
<dbReference type="PANTHER" id="PTHR10515">
    <property type="entry name" value="THYMIDINE PHOSPHORYLASE"/>
    <property type="match status" value="1"/>
</dbReference>
<dbReference type="OrthoDB" id="9763887at2"/>
<dbReference type="Pfam" id="PF07831">
    <property type="entry name" value="PYNP_C"/>
    <property type="match status" value="1"/>
</dbReference>
<dbReference type="RefSeq" id="WP_083483326.1">
    <property type="nucleotide sequence ID" value="NZ_AZDA01000121.1"/>
</dbReference>
<evidence type="ECO:0000256" key="11">
    <source>
        <dbReference type="ARBA" id="ARBA00048525"/>
    </source>
</evidence>
<dbReference type="Gene3D" id="3.40.1030.10">
    <property type="entry name" value="Nucleoside phosphorylase/phosphoribosyltransferase catalytic domain"/>
    <property type="match status" value="1"/>
</dbReference>
<reference evidence="13 14" key="1">
    <citation type="journal article" date="2015" name="Genome Announc.">
        <title>Expanding the biotechnology potential of lactobacilli through comparative genomics of 213 strains and associated genera.</title>
        <authorList>
            <person name="Sun Z."/>
            <person name="Harris H.M."/>
            <person name="McCann A."/>
            <person name="Guo C."/>
            <person name="Argimon S."/>
            <person name="Zhang W."/>
            <person name="Yang X."/>
            <person name="Jeffery I.B."/>
            <person name="Cooney J.C."/>
            <person name="Kagawa T.F."/>
            <person name="Liu W."/>
            <person name="Song Y."/>
            <person name="Salvetti E."/>
            <person name="Wrobel A."/>
            <person name="Rasinkangas P."/>
            <person name="Parkhill J."/>
            <person name="Rea M.C."/>
            <person name="O'Sullivan O."/>
            <person name="Ritari J."/>
            <person name="Douillard F.P."/>
            <person name="Paul Ross R."/>
            <person name="Yang R."/>
            <person name="Briner A.E."/>
            <person name="Felis G.E."/>
            <person name="de Vos W.M."/>
            <person name="Barrangou R."/>
            <person name="Klaenhammer T.R."/>
            <person name="Caufield P.W."/>
            <person name="Cui Y."/>
            <person name="Zhang H."/>
            <person name="O'Toole P.W."/>
        </authorList>
    </citation>
    <scope>NUCLEOTIDE SEQUENCE [LARGE SCALE GENOMIC DNA]</scope>
    <source>
        <strain evidence="13 14">DSM 20003</strain>
    </source>
</reference>
<evidence type="ECO:0000256" key="4">
    <source>
        <dbReference type="ARBA" id="ARBA00006915"/>
    </source>
</evidence>
<evidence type="ECO:0000256" key="2">
    <source>
        <dbReference type="ARBA" id="ARBA00001958"/>
    </source>
</evidence>
<comment type="function">
    <text evidence="3">Catalyzes phosphorolysis of the pyrimidine nucleosides uridine, thymidine and 2'-deoxyuridine with the formation of the corresponding pyrimidine base and ribose-1-phosphate.</text>
</comment>
<dbReference type="GO" id="GO:0005829">
    <property type="term" value="C:cytosol"/>
    <property type="evidence" value="ECO:0007669"/>
    <property type="project" value="TreeGrafter"/>
</dbReference>
<comment type="subunit">
    <text evidence="5">Homodimer.</text>
</comment>
<evidence type="ECO:0000256" key="10">
    <source>
        <dbReference type="ARBA" id="ARBA00048453"/>
    </source>
</evidence>
<dbReference type="SUPFAM" id="SSF52418">
    <property type="entry name" value="Nucleoside phosphorylase/phosphoribosyltransferase catalytic domain"/>
    <property type="match status" value="1"/>
</dbReference>
<comment type="catalytic activity">
    <reaction evidence="10">
        <text>uridine + phosphate = alpha-D-ribose 1-phosphate + uracil</text>
        <dbReference type="Rhea" id="RHEA:24388"/>
        <dbReference type="ChEBI" id="CHEBI:16704"/>
        <dbReference type="ChEBI" id="CHEBI:17568"/>
        <dbReference type="ChEBI" id="CHEBI:43474"/>
        <dbReference type="ChEBI" id="CHEBI:57720"/>
        <dbReference type="EC" id="2.4.2.2"/>
    </reaction>
</comment>
<gene>
    <name evidence="13" type="ORF">FC07_GL001422</name>
</gene>
<dbReference type="EC" id="2.4.2.2" evidence="6"/>
<evidence type="ECO:0000259" key="12">
    <source>
        <dbReference type="SMART" id="SM00941"/>
    </source>
</evidence>
<dbReference type="InterPro" id="IPR000053">
    <property type="entry name" value="Thymidine/pyrmidine_PPase"/>
</dbReference>
<comment type="catalytic activity">
    <reaction evidence="1">
        <text>2'-deoxyuridine + phosphate = 2-deoxy-alpha-D-ribose 1-phosphate + uracil</text>
        <dbReference type="Rhea" id="RHEA:22824"/>
        <dbReference type="ChEBI" id="CHEBI:16450"/>
        <dbReference type="ChEBI" id="CHEBI:17568"/>
        <dbReference type="ChEBI" id="CHEBI:43474"/>
        <dbReference type="ChEBI" id="CHEBI:57259"/>
        <dbReference type="EC" id="2.4.2.2"/>
    </reaction>
</comment>
<comment type="similarity">
    <text evidence="4">Belongs to the thymidine/pyrimidine-nucleoside phosphorylase family.</text>
</comment>
<dbReference type="Gene3D" id="1.20.970.10">
    <property type="entry name" value="Transferase, Pyrimidine Nucleoside Phosphorylase, Chain C"/>
    <property type="match status" value="1"/>
</dbReference>
<dbReference type="SUPFAM" id="SSF54680">
    <property type="entry name" value="Pyrimidine nucleoside phosphorylase C-terminal domain"/>
    <property type="match status" value="1"/>
</dbReference>
<evidence type="ECO:0000313" key="13">
    <source>
        <dbReference type="EMBL" id="KRK33167.1"/>
    </source>
</evidence>
<comment type="catalytic activity">
    <reaction evidence="11">
        <text>thymidine + phosphate = 2-deoxy-alpha-D-ribose 1-phosphate + thymine</text>
        <dbReference type="Rhea" id="RHEA:16037"/>
        <dbReference type="ChEBI" id="CHEBI:17748"/>
        <dbReference type="ChEBI" id="CHEBI:17821"/>
        <dbReference type="ChEBI" id="CHEBI:43474"/>
        <dbReference type="ChEBI" id="CHEBI:57259"/>
        <dbReference type="EC" id="2.4.2.2"/>
    </reaction>
</comment>
<accession>A0A0R1GGD8</accession>
<keyword evidence="8" id="KW-0328">Glycosyltransferase</keyword>
<dbReference type="InterPro" id="IPR036320">
    <property type="entry name" value="Glycosyl_Trfase_fam3_N_dom_sf"/>
</dbReference>
<dbReference type="InterPro" id="IPR036566">
    <property type="entry name" value="PYNP-like_C_sf"/>
</dbReference>
<dbReference type="SMART" id="SM00941">
    <property type="entry name" value="PYNP_C"/>
    <property type="match status" value="1"/>
</dbReference>
<dbReference type="SUPFAM" id="SSF47648">
    <property type="entry name" value="Nucleoside phosphorylase/phosphoribosyltransferase N-terminal domain"/>
    <property type="match status" value="1"/>
</dbReference>
<dbReference type="PANTHER" id="PTHR10515:SF0">
    <property type="entry name" value="THYMIDINE PHOSPHORYLASE"/>
    <property type="match status" value="1"/>
</dbReference>
<evidence type="ECO:0000313" key="14">
    <source>
        <dbReference type="Proteomes" id="UP000051461"/>
    </source>
</evidence>
<comment type="cofactor">
    <cofactor evidence="2">
        <name>K(+)</name>
        <dbReference type="ChEBI" id="CHEBI:29103"/>
    </cofactor>
</comment>
<dbReference type="STRING" id="1423726.FC07_GL001422"/>